<feature type="compositionally biased region" description="Polar residues" evidence="1">
    <location>
        <begin position="81"/>
        <end position="93"/>
    </location>
</feature>
<accession>A0AAE1P5U6</accession>
<dbReference type="EMBL" id="JAWZYT010002897">
    <property type="protein sequence ID" value="KAK4301300.1"/>
    <property type="molecule type" value="Genomic_DNA"/>
</dbReference>
<sequence length="139" mass="15942">MWMSVALRYSSWDSGGPERRRTVAVKPEDACTGWPLHGSGFKGPHPGSPSPEQLHTHSLMFSRSCAKSVNNRRDRKRQHNYKITTSTTLSQQQGKHDKNEVEQDQEKGKQGRSEEKIELNKNKIGCRGEHKEEKEEKEE</sequence>
<reference evidence="2" key="1">
    <citation type="submission" date="2023-11" db="EMBL/GenBank/DDBJ databases">
        <title>Genome assemblies of two species of porcelain crab, Petrolisthes cinctipes and Petrolisthes manimaculis (Anomura: Porcellanidae).</title>
        <authorList>
            <person name="Angst P."/>
        </authorList>
    </citation>
    <scope>NUCLEOTIDE SEQUENCE</scope>
    <source>
        <strain evidence="2">PB745_02</strain>
        <tissue evidence="2">Gill</tissue>
    </source>
</reference>
<organism evidence="2 3">
    <name type="scientific">Petrolisthes manimaculis</name>
    <dbReference type="NCBI Taxonomy" id="1843537"/>
    <lineage>
        <taxon>Eukaryota</taxon>
        <taxon>Metazoa</taxon>
        <taxon>Ecdysozoa</taxon>
        <taxon>Arthropoda</taxon>
        <taxon>Crustacea</taxon>
        <taxon>Multicrustacea</taxon>
        <taxon>Malacostraca</taxon>
        <taxon>Eumalacostraca</taxon>
        <taxon>Eucarida</taxon>
        <taxon>Decapoda</taxon>
        <taxon>Pleocyemata</taxon>
        <taxon>Anomura</taxon>
        <taxon>Galatheoidea</taxon>
        <taxon>Porcellanidae</taxon>
        <taxon>Petrolisthes</taxon>
    </lineage>
</organism>
<name>A0AAE1P5U6_9EUCA</name>
<evidence type="ECO:0000256" key="1">
    <source>
        <dbReference type="SAM" id="MobiDB-lite"/>
    </source>
</evidence>
<feature type="region of interest" description="Disordered" evidence="1">
    <location>
        <begin position="35"/>
        <end position="139"/>
    </location>
</feature>
<evidence type="ECO:0000313" key="2">
    <source>
        <dbReference type="EMBL" id="KAK4301300.1"/>
    </source>
</evidence>
<protein>
    <submittedName>
        <fullName evidence="2">Uncharacterized protein</fullName>
    </submittedName>
</protein>
<keyword evidence="3" id="KW-1185">Reference proteome</keyword>
<comment type="caution">
    <text evidence="2">The sequence shown here is derived from an EMBL/GenBank/DDBJ whole genome shotgun (WGS) entry which is preliminary data.</text>
</comment>
<feature type="compositionally biased region" description="Basic and acidic residues" evidence="1">
    <location>
        <begin position="94"/>
        <end position="139"/>
    </location>
</feature>
<dbReference type="Proteomes" id="UP001292094">
    <property type="component" value="Unassembled WGS sequence"/>
</dbReference>
<gene>
    <name evidence="2" type="ORF">Pmani_026559</name>
</gene>
<feature type="compositionally biased region" description="Polar residues" evidence="1">
    <location>
        <begin position="59"/>
        <end position="69"/>
    </location>
</feature>
<proteinExistence type="predicted"/>
<evidence type="ECO:0000313" key="3">
    <source>
        <dbReference type="Proteomes" id="UP001292094"/>
    </source>
</evidence>
<dbReference type="AlphaFoldDB" id="A0AAE1P5U6"/>